<reference evidence="2 3" key="1">
    <citation type="submission" date="2019-03" db="EMBL/GenBank/DDBJ databases">
        <title>Genomic Encyclopedia of Type Strains, Phase IV (KMG-IV): sequencing the most valuable type-strain genomes for metagenomic binning, comparative biology and taxonomic classification.</title>
        <authorList>
            <person name="Goeker M."/>
        </authorList>
    </citation>
    <scope>NUCLEOTIDE SEQUENCE [LARGE SCALE GENOMIC DNA]</scope>
    <source>
        <strain evidence="2 3">DSM 18401</strain>
    </source>
</reference>
<keyword evidence="3" id="KW-1185">Reference proteome</keyword>
<protein>
    <recommendedName>
        <fullName evidence="1">VOC domain-containing protein</fullName>
    </recommendedName>
</protein>
<dbReference type="PANTHER" id="PTHR33993">
    <property type="entry name" value="GLYOXALASE-RELATED"/>
    <property type="match status" value="1"/>
</dbReference>
<dbReference type="SUPFAM" id="SSF54593">
    <property type="entry name" value="Glyoxalase/Bleomycin resistance protein/Dihydroxybiphenyl dioxygenase"/>
    <property type="match status" value="2"/>
</dbReference>
<dbReference type="InterPro" id="IPR004360">
    <property type="entry name" value="Glyas_Fos-R_dOase_dom"/>
</dbReference>
<comment type="caution">
    <text evidence="2">The sequence shown here is derived from an EMBL/GenBank/DDBJ whole genome shotgun (WGS) entry which is preliminary data.</text>
</comment>
<dbReference type="PANTHER" id="PTHR33993:SF14">
    <property type="entry name" value="GB|AAF24581.1"/>
    <property type="match status" value="1"/>
</dbReference>
<dbReference type="EMBL" id="SLVX01000003">
    <property type="protein sequence ID" value="TCN47001.1"/>
    <property type="molecule type" value="Genomic_DNA"/>
</dbReference>
<proteinExistence type="predicted"/>
<name>A0A4R2D000_SHIGR</name>
<feature type="domain" description="VOC" evidence="1">
    <location>
        <begin position="137"/>
        <end position="256"/>
    </location>
</feature>
<gene>
    <name evidence="2" type="ORF">EV665_103174</name>
</gene>
<dbReference type="AlphaFoldDB" id="A0A4R2D000"/>
<organism evidence="2 3">
    <name type="scientific">Shinella granuli</name>
    <dbReference type="NCBI Taxonomy" id="323621"/>
    <lineage>
        <taxon>Bacteria</taxon>
        <taxon>Pseudomonadati</taxon>
        <taxon>Pseudomonadota</taxon>
        <taxon>Alphaproteobacteria</taxon>
        <taxon>Hyphomicrobiales</taxon>
        <taxon>Rhizobiaceae</taxon>
        <taxon>Shinella</taxon>
    </lineage>
</organism>
<dbReference type="RefSeq" id="WP_133033542.1">
    <property type="nucleotide sequence ID" value="NZ_BAABEI010000012.1"/>
</dbReference>
<dbReference type="InterPro" id="IPR029068">
    <property type="entry name" value="Glyas_Bleomycin-R_OHBP_Dase"/>
</dbReference>
<dbReference type="Pfam" id="PF00903">
    <property type="entry name" value="Glyoxalase"/>
    <property type="match status" value="2"/>
</dbReference>
<evidence type="ECO:0000259" key="1">
    <source>
        <dbReference type="PROSITE" id="PS51819"/>
    </source>
</evidence>
<dbReference type="InterPro" id="IPR052164">
    <property type="entry name" value="Anthracycline_SecMetBiosynth"/>
</dbReference>
<dbReference type="Gene3D" id="3.10.180.10">
    <property type="entry name" value="2,3-Dihydroxybiphenyl 1,2-Dioxygenase, domain 1"/>
    <property type="match status" value="2"/>
</dbReference>
<sequence length="258" mass="27986">MHKDYGTFCWYELMTPDVPAAERFYASVVGWSTHDSGMEGMDYTLAYARESQVAGLMTLPAEAEGMPPMWMGYIFTDRIEETLRDIEANGGKICRQPQDIPGIGRFAVASDPHGAVFSLFSTEDEGPQQPGMMTPGHIGWNELMAGDLDSAWEFYSKTFGWTKDTAVDMSDAGMGTYQTFAVRGGDAIGGMMTNPPGAPAPPFWGYYFVVEGLDAAGKRVTDGGGQIVMGPMEVPGGAWILNCVDPQGAYFSLVSMSR</sequence>
<evidence type="ECO:0000313" key="2">
    <source>
        <dbReference type="EMBL" id="TCN47001.1"/>
    </source>
</evidence>
<dbReference type="CDD" id="cd07247">
    <property type="entry name" value="SgaA_N_like"/>
    <property type="match status" value="2"/>
</dbReference>
<dbReference type="InterPro" id="IPR037523">
    <property type="entry name" value="VOC_core"/>
</dbReference>
<dbReference type="Proteomes" id="UP000295351">
    <property type="component" value="Unassembled WGS sequence"/>
</dbReference>
<dbReference type="PROSITE" id="PS51819">
    <property type="entry name" value="VOC"/>
    <property type="match status" value="2"/>
</dbReference>
<feature type="domain" description="VOC" evidence="1">
    <location>
        <begin position="7"/>
        <end position="122"/>
    </location>
</feature>
<evidence type="ECO:0000313" key="3">
    <source>
        <dbReference type="Proteomes" id="UP000295351"/>
    </source>
</evidence>
<accession>A0A4R2D000</accession>